<name>A0A8R1TMM2_ONCVO</name>
<evidence type="ECO:0000313" key="5">
    <source>
        <dbReference type="EnsemblMetazoa" id="OVOC12305.1"/>
    </source>
</evidence>
<sequence>MDYSSNNTYSKFDRSMSGKEDNIIIQSNWCGHLFCDYGPSTSLHTIQEPKKYFMSRIHKAAYASCLNCCKRLIEFECCDPNTQAYDGATPLLLICSALRTKIKQSIEKEYELAKYFLESGANPNIKDYDGNEPLQQAIKSRNYKLIKLLIEYGANEINLSDGMGWLLREATKKMDMSMIQKFVKWGCNIFDTDEDGYTPLLIATKKNFYDGVKWFLMKAGKRAIELVNIQAKDKTTCVMTASTAGYARILELLIEYGANCNIIGALAWFPGKIHPIASAALNNHPKCIELLLPHVNREVLKETVDPILAAASNDSYDSIALLIKSGYSVEVPSYRVEEIGMLAPYTMPLFTRRYCTALREAEWRQNTSIVELLIKAGAKMTYTSKCFSPFLFALWRHSRLDILFQFLQNDVDINAMSDERKCDVPDAVLVSLSWCKRDQLFLLLISGLDPMLKNWCKCKNGYSLVQDVINSPDIFDIRALLKIFVDFSPNIPACCNEIADVIGSNKPKVSKLLHLCRLAIRKLFPTSQLVNGRFVENLPIPSRLKNYLDFYRRDIFDVFIK</sequence>
<evidence type="ECO:0000256" key="1">
    <source>
        <dbReference type="ARBA" id="ARBA00022737"/>
    </source>
</evidence>
<protein>
    <recommendedName>
        <fullName evidence="4">SOCS box domain-containing protein</fullName>
    </recommendedName>
</protein>
<dbReference type="SMART" id="SM00248">
    <property type="entry name" value="ANK"/>
    <property type="match status" value="9"/>
</dbReference>
<dbReference type="EnsemblMetazoa" id="OVOC12305.1">
    <property type="protein sequence ID" value="OVOC12305.1"/>
    <property type="gene ID" value="WBGene00249114"/>
</dbReference>
<dbReference type="Proteomes" id="UP000024404">
    <property type="component" value="Unassembled WGS sequence"/>
</dbReference>
<accession>A0A8R1TMM2</accession>
<dbReference type="PANTHER" id="PTHR24198">
    <property type="entry name" value="ANKYRIN REPEAT AND PROTEIN KINASE DOMAIN-CONTAINING PROTEIN"/>
    <property type="match status" value="1"/>
</dbReference>
<reference evidence="5" key="2">
    <citation type="submission" date="2022-06" db="UniProtKB">
        <authorList>
            <consortium name="EnsemblMetazoa"/>
        </authorList>
    </citation>
    <scope>IDENTIFICATION</scope>
</reference>
<evidence type="ECO:0000259" key="4">
    <source>
        <dbReference type="PROSITE" id="PS50225"/>
    </source>
</evidence>
<reference evidence="6" key="1">
    <citation type="submission" date="2013-10" db="EMBL/GenBank/DDBJ databases">
        <title>Genome sequencing of Onchocerca volvulus.</title>
        <authorList>
            <person name="Cotton J."/>
            <person name="Tsai J."/>
            <person name="Stanley E."/>
            <person name="Tracey A."/>
            <person name="Holroyd N."/>
            <person name="Lustigman S."/>
            <person name="Berriman M."/>
        </authorList>
    </citation>
    <scope>NUCLEOTIDE SEQUENCE</scope>
</reference>
<dbReference type="EMBL" id="CMVM020000432">
    <property type="status" value="NOT_ANNOTATED_CDS"/>
    <property type="molecule type" value="Genomic_DNA"/>
</dbReference>
<dbReference type="FunFam" id="1.10.750.20:FF:000001">
    <property type="entry name" value="Ankyrin repeat and SOCS box containing 1"/>
    <property type="match status" value="1"/>
</dbReference>
<dbReference type="SMART" id="SM00969">
    <property type="entry name" value="SOCS_box"/>
    <property type="match status" value="1"/>
</dbReference>
<dbReference type="SUPFAM" id="SSF48403">
    <property type="entry name" value="Ankyrin repeat"/>
    <property type="match status" value="2"/>
</dbReference>
<keyword evidence="2 3" id="KW-0040">ANK repeat</keyword>
<evidence type="ECO:0000256" key="2">
    <source>
        <dbReference type="ARBA" id="ARBA00023043"/>
    </source>
</evidence>
<dbReference type="EMBL" id="CMVM020000430">
    <property type="status" value="NOT_ANNOTATED_CDS"/>
    <property type="molecule type" value="Genomic_DNA"/>
</dbReference>
<dbReference type="AlphaFoldDB" id="A0A8R1TMM2"/>
<evidence type="ECO:0000313" key="6">
    <source>
        <dbReference type="Proteomes" id="UP000024404"/>
    </source>
</evidence>
<dbReference type="InterPro" id="IPR002110">
    <property type="entry name" value="Ankyrin_rpt"/>
</dbReference>
<feature type="domain" description="SOCS box" evidence="4">
    <location>
        <begin position="502"/>
        <end position="554"/>
    </location>
</feature>
<dbReference type="PROSITE" id="PS50297">
    <property type="entry name" value="ANK_REP_REGION"/>
    <property type="match status" value="1"/>
</dbReference>
<dbReference type="EMBL" id="CMVM020000431">
    <property type="status" value="NOT_ANNOTATED_CDS"/>
    <property type="molecule type" value="Genomic_DNA"/>
</dbReference>
<keyword evidence="6" id="KW-1185">Reference proteome</keyword>
<dbReference type="PANTHER" id="PTHR24198:SF165">
    <property type="entry name" value="ANKYRIN REPEAT-CONTAINING PROTEIN-RELATED"/>
    <property type="match status" value="1"/>
</dbReference>
<proteinExistence type="predicted"/>
<evidence type="ECO:0000256" key="3">
    <source>
        <dbReference type="PROSITE-ProRule" id="PRU00023"/>
    </source>
</evidence>
<organism evidence="5 6">
    <name type="scientific">Onchocerca volvulus</name>
    <dbReference type="NCBI Taxonomy" id="6282"/>
    <lineage>
        <taxon>Eukaryota</taxon>
        <taxon>Metazoa</taxon>
        <taxon>Ecdysozoa</taxon>
        <taxon>Nematoda</taxon>
        <taxon>Chromadorea</taxon>
        <taxon>Rhabditida</taxon>
        <taxon>Spirurina</taxon>
        <taxon>Spiruromorpha</taxon>
        <taxon>Filarioidea</taxon>
        <taxon>Onchocercidae</taxon>
        <taxon>Onchocerca</taxon>
    </lineage>
</organism>
<dbReference type="Gene3D" id="1.10.750.20">
    <property type="entry name" value="SOCS box"/>
    <property type="match status" value="1"/>
</dbReference>
<dbReference type="InterPro" id="IPR036036">
    <property type="entry name" value="SOCS_box-like_dom_sf"/>
</dbReference>
<dbReference type="Pfam" id="PF12796">
    <property type="entry name" value="Ank_2"/>
    <property type="match status" value="2"/>
</dbReference>
<feature type="repeat" description="ANK" evidence="3">
    <location>
        <begin position="129"/>
        <end position="155"/>
    </location>
</feature>
<dbReference type="Gene3D" id="1.25.40.20">
    <property type="entry name" value="Ankyrin repeat-containing domain"/>
    <property type="match status" value="3"/>
</dbReference>
<dbReference type="PROSITE" id="PS50088">
    <property type="entry name" value="ANK_REPEAT"/>
    <property type="match status" value="1"/>
</dbReference>
<dbReference type="InterPro" id="IPR036770">
    <property type="entry name" value="Ankyrin_rpt-contain_sf"/>
</dbReference>
<dbReference type="GO" id="GO:0035556">
    <property type="term" value="P:intracellular signal transduction"/>
    <property type="evidence" value="ECO:0007669"/>
    <property type="project" value="InterPro"/>
</dbReference>
<dbReference type="InterPro" id="IPR001496">
    <property type="entry name" value="SOCS_box"/>
</dbReference>
<dbReference type="SUPFAM" id="SSF158235">
    <property type="entry name" value="SOCS box-like"/>
    <property type="match status" value="1"/>
</dbReference>
<dbReference type="PROSITE" id="PS50225">
    <property type="entry name" value="SOCS"/>
    <property type="match status" value="1"/>
</dbReference>
<keyword evidence="1" id="KW-0677">Repeat</keyword>
<dbReference type="OMA" id="HVNDTHF"/>
<dbReference type="Pfam" id="PF07525">
    <property type="entry name" value="SOCS_box"/>
    <property type="match status" value="1"/>
</dbReference>